<dbReference type="NCBIfam" id="TIGR01488">
    <property type="entry name" value="HAD-SF-IB"/>
    <property type="match status" value="1"/>
</dbReference>
<evidence type="ECO:0000256" key="2">
    <source>
        <dbReference type="ARBA" id="ARBA00022723"/>
    </source>
</evidence>
<evidence type="ECO:0000256" key="4">
    <source>
        <dbReference type="ARBA" id="ARBA00022842"/>
    </source>
</evidence>
<evidence type="ECO:0000256" key="5">
    <source>
        <dbReference type="SAM" id="MobiDB-lite"/>
    </source>
</evidence>
<keyword evidence="4" id="KW-0460">Magnesium</keyword>
<dbReference type="InterPro" id="IPR006384">
    <property type="entry name" value="HAD_hydro_PyrdxlP_Pase-like"/>
</dbReference>
<dbReference type="Proteomes" id="UP000193411">
    <property type="component" value="Unassembled WGS sequence"/>
</dbReference>
<dbReference type="InterPro" id="IPR036412">
    <property type="entry name" value="HAD-like_sf"/>
</dbReference>
<keyword evidence="2" id="KW-0479">Metal-binding</keyword>
<dbReference type="GO" id="GO:0016791">
    <property type="term" value="F:phosphatase activity"/>
    <property type="evidence" value="ECO:0007669"/>
    <property type="project" value="InterPro"/>
</dbReference>
<protein>
    <submittedName>
        <fullName evidence="6">Putative phosphatase-domain-containing protein</fullName>
    </submittedName>
</protein>
<feature type="compositionally biased region" description="Polar residues" evidence="5">
    <location>
        <begin position="1"/>
        <end position="11"/>
    </location>
</feature>
<evidence type="ECO:0000313" key="6">
    <source>
        <dbReference type="EMBL" id="ORZ38448.1"/>
    </source>
</evidence>
<organism evidence="6 7">
    <name type="scientific">Catenaria anguillulae PL171</name>
    <dbReference type="NCBI Taxonomy" id="765915"/>
    <lineage>
        <taxon>Eukaryota</taxon>
        <taxon>Fungi</taxon>
        <taxon>Fungi incertae sedis</taxon>
        <taxon>Blastocladiomycota</taxon>
        <taxon>Blastocladiomycetes</taxon>
        <taxon>Blastocladiales</taxon>
        <taxon>Catenariaceae</taxon>
        <taxon>Catenaria</taxon>
    </lineage>
</organism>
<keyword evidence="7" id="KW-1185">Reference proteome</keyword>
<keyword evidence="3" id="KW-0378">Hydrolase</keyword>
<comment type="caution">
    <text evidence="6">The sequence shown here is derived from an EMBL/GenBank/DDBJ whole genome shotgun (WGS) entry which is preliminary data.</text>
</comment>
<dbReference type="InterPro" id="IPR016965">
    <property type="entry name" value="Pase_PHOSPHO-typ"/>
</dbReference>
<gene>
    <name evidence="6" type="ORF">BCR44DRAFT_50645</name>
</gene>
<dbReference type="PANTHER" id="PTHR20889">
    <property type="entry name" value="PHOSPHATASE, ORPHAN 1, 2"/>
    <property type="match status" value="1"/>
</dbReference>
<dbReference type="OrthoDB" id="10267182at2759"/>
<reference evidence="6 7" key="1">
    <citation type="submission" date="2016-07" db="EMBL/GenBank/DDBJ databases">
        <title>Pervasive Adenine N6-methylation of Active Genes in Fungi.</title>
        <authorList>
            <consortium name="DOE Joint Genome Institute"/>
            <person name="Mondo S.J."/>
            <person name="Dannebaum R.O."/>
            <person name="Kuo R.C."/>
            <person name="Labutti K."/>
            <person name="Haridas S."/>
            <person name="Kuo A."/>
            <person name="Salamov A."/>
            <person name="Ahrendt S.R."/>
            <person name="Lipzen A."/>
            <person name="Sullivan W."/>
            <person name="Andreopoulos W.B."/>
            <person name="Clum A."/>
            <person name="Lindquist E."/>
            <person name="Daum C."/>
            <person name="Ramamoorthy G.K."/>
            <person name="Gryganskyi A."/>
            <person name="Culley D."/>
            <person name="Magnuson J.K."/>
            <person name="James T.Y."/>
            <person name="O'Malley M.A."/>
            <person name="Stajich J.E."/>
            <person name="Spatafora J.W."/>
            <person name="Visel A."/>
            <person name="Grigoriev I.V."/>
        </authorList>
    </citation>
    <scope>NUCLEOTIDE SEQUENCE [LARGE SCALE GENOMIC DNA]</scope>
    <source>
        <strain evidence="6 7">PL171</strain>
    </source>
</reference>
<evidence type="ECO:0000256" key="3">
    <source>
        <dbReference type="ARBA" id="ARBA00022801"/>
    </source>
</evidence>
<dbReference type="SUPFAM" id="SSF56784">
    <property type="entry name" value="HAD-like"/>
    <property type="match status" value="1"/>
</dbReference>
<dbReference type="EMBL" id="MCFL01000008">
    <property type="protein sequence ID" value="ORZ38448.1"/>
    <property type="molecule type" value="Genomic_DNA"/>
</dbReference>
<dbReference type="AlphaFoldDB" id="A0A1Y2HV09"/>
<sequence length="338" mass="36562">MATSTSISSFVTPPLQPGEPGYSPSASANGNGSPTSGGVLSLAPLPPQALAPVSQIDFHVAAPPSPTNRTLVVFDFDWTLIDADSDELCLTYFGGEKSAQDLAREYAKGGVWCELVANELARLFEKHDIGSLDVLRKALCTAPMHAKTIELLVRLWEAGCIVVILSDANTFFIETILEHYNVRHCVHTIITNLSTFQRTPSDRDILVVHPLQGTHDPHGCVHKCPSNLCKASMLARWRDAARGTMGLGACTTVYVGDGMNDLCPMRAGLVDVGFVRTGKKLHSKLLMHPVTEQGEAETIVVAGDGKYMRQSLVPCQVVEWDNGADLFTKVTSELGMLF</sequence>
<dbReference type="PANTHER" id="PTHR20889:SF12">
    <property type="entry name" value="LP01149P"/>
    <property type="match status" value="1"/>
</dbReference>
<proteinExistence type="predicted"/>
<name>A0A1Y2HV09_9FUNG</name>
<dbReference type="GO" id="GO:0046872">
    <property type="term" value="F:metal ion binding"/>
    <property type="evidence" value="ECO:0007669"/>
    <property type="project" value="UniProtKB-KW"/>
</dbReference>
<feature type="compositionally biased region" description="Polar residues" evidence="5">
    <location>
        <begin position="24"/>
        <end position="38"/>
    </location>
</feature>
<comment type="cofactor">
    <cofactor evidence="1">
        <name>Mg(2+)</name>
        <dbReference type="ChEBI" id="CHEBI:18420"/>
    </cofactor>
</comment>
<accession>A0A1Y2HV09</accession>
<dbReference type="STRING" id="765915.A0A1Y2HV09"/>
<dbReference type="NCBIfam" id="TIGR01489">
    <property type="entry name" value="DKMTPPase-SF"/>
    <property type="match status" value="1"/>
</dbReference>
<evidence type="ECO:0000256" key="1">
    <source>
        <dbReference type="ARBA" id="ARBA00001946"/>
    </source>
</evidence>
<dbReference type="InterPro" id="IPR023214">
    <property type="entry name" value="HAD_sf"/>
</dbReference>
<dbReference type="Pfam" id="PF06888">
    <property type="entry name" value="Put_Phosphatase"/>
    <property type="match status" value="1"/>
</dbReference>
<evidence type="ECO:0000313" key="7">
    <source>
        <dbReference type="Proteomes" id="UP000193411"/>
    </source>
</evidence>
<dbReference type="Gene3D" id="3.40.50.1000">
    <property type="entry name" value="HAD superfamily/HAD-like"/>
    <property type="match status" value="1"/>
</dbReference>
<feature type="region of interest" description="Disordered" evidence="5">
    <location>
        <begin position="1"/>
        <end position="41"/>
    </location>
</feature>